<sequence length="77" mass="8480">MDSLATYGEGHIDPIVDEQWNVVFLRDGMQFACCLDQQPCVACLVSVLHAGNAAPQCRLNDLTDVLVAENGGRRVRY</sequence>
<name>A0AAN7UGE7_9PEZI</name>
<protein>
    <submittedName>
        <fullName evidence="1">Uncharacterized protein</fullName>
    </submittedName>
</protein>
<dbReference type="Proteomes" id="UP001305414">
    <property type="component" value="Unassembled WGS sequence"/>
</dbReference>
<evidence type="ECO:0000313" key="1">
    <source>
        <dbReference type="EMBL" id="KAK5627642.1"/>
    </source>
</evidence>
<evidence type="ECO:0000313" key="2">
    <source>
        <dbReference type="Proteomes" id="UP001305414"/>
    </source>
</evidence>
<comment type="caution">
    <text evidence="1">The sequence shown here is derived from an EMBL/GenBank/DDBJ whole genome shotgun (WGS) entry which is preliminary data.</text>
</comment>
<keyword evidence="2" id="KW-1185">Reference proteome</keyword>
<dbReference type="EMBL" id="JAWHQM010000006">
    <property type="protein sequence ID" value="KAK5627642.1"/>
    <property type="molecule type" value="Genomic_DNA"/>
</dbReference>
<dbReference type="AlphaFoldDB" id="A0AAN7UGE7"/>
<reference evidence="1 2" key="1">
    <citation type="submission" date="2023-10" db="EMBL/GenBank/DDBJ databases">
        <title>Draft genome sequence of Xylaria bambusicola isolate GMP-LS, the root and basal stem rot pathogen of sugarcane in Indonesia.</title>
        <authorList>
            <person name="Selvaraj P."/>
            <person name="Muralishankar V."/>
            <person name="Muruganantham S."/>
            <person name="Sp S."/>
            <person name="Haryani S."/>
            <person name="Lau K.J.X."/>
            <person name="Naqvi N.I."/>
        </authorList>
    </citation>
    <scope>NUCLEOTIDE SEQUENCE [LARGE SCALE GENOMIC DNA]</scope>
    <source>
        <strain evidence="1">GMP-LS</strain>
    </source>
</reference>
<organism evidence="1 2">
    <name type="scientific">Xylaria bambusicola</name>
    <dbReference type="NCBI Taxonomy" id="326684"/>
    <lineage>
        <taxon>Eukaryota</taxon>
        <taxon>Fungi</taxon>
        <taxon>Dikarya</taxon>
        <taxon>Ascomycota</taxon>
        <taxon>Pezizomycotina</taxon>
        <taxon>Sordariomycetes</taxon>
        <taxon>Xylariomycetidae</taxon>
        <taxon>Xylariales</taxon>
        <taxon>Xylariaceae</taxon>
        <taxon>Xylaria</taxon>
    </lineage>
</organism>
<gene>
    <name evidence="1" type="ORF">RRF57_003357</name>
</gene>
<proteinExistence type="predicted"/>
<accession>A0AAN7UGE7</accession>